<keyword evidence="2" id="KW-1003">Cell membrane</keyword>
<reference evidence="6 7" key="1">
    <citation type="submission" date="2018-01" db="EMBL/GenBank/DDBJ databases">
        <title>Complete genome sequence of Bacteriovorax stolpii DSM12778.</title>
        <authorList>
            <person name="Tang B."/>
            <person name="Chang J."/>
        </authorList>
    </citation>
    <scope>NUCLEOTIDE SEQUENCE [LARGE SCALE GENOMIC DNA]</scope>
    <source>
        <strain evidence="6 7">DSM 12778</strain>
    </source>
</reference>
<gene>
    <name evidence="6" type="ORF">C0V70_01040</name>
</gene>
<keyword evidence="5" id="KW-0472">Membrane</keyword>
<evidence type="ECO:0000313" key="7">
    <source>
        <dbReference type="Proteomes" id="UP000235584"/>
    </source>
</evidence>
<dbReference type="PANTHER" id="PTHR39087">
    <property type="entry name" value="UPF0104 MEMBRANE PROTEIN MJ1595"/>
    <property type="match status" value="1"/>
</dbReference>
<protein>
    <submittedName>
        <fullName evidence="6">Uncharacterized protein</fullName>
    </submittedName>
</protein>
<sequence length="322" mass="36605">MSEQTRKLYHSSLLLLSLVLLLGLGLYIQKNSSVFVYLKSLRPDYILLLLAMHALDFYLVGIIQKLPLSKHNITLKFKEWYGLCVTAELFNMLLPAKGGTGIRMLYLKDNKGLAIREFLSMSFAVVMIGFTFLGSVGLLYCHFFLKKNQAMSVLLESVFLALAVSGVALLFFTETVGKIFKFKRRYSPKLYLKDYKLTALTTLAWIGVFLLYPIKVYLAFTAIGIEINFIDSFEISMILLIISLFQVLPGNMGVKEIVTAYIGKQYGIEFEAALLASLIDRVIMLLFLFPMGFYFYWQLFLEASLPKAFRVIKLKQSAQTSP</sequence>
<dbReference type="InterPro" id="IPR022791">
    <property type="entry name" value="L-PG_synthase/AglD"/>
</dbReference>
<dbReference type="EMBL" id="CP025704">
    <property type="protein sequence ID" value="AUN96716.1"/>
    <property type="molecule type" value="Genomic_DNA"/>
</dbReference>
<dbReference type="GO" id="GO:0005886">
    <property type="term" value="C:plasma membrane"/>
    <property type="evidence" value="ECO:0007669"/>
    <property type="project" value="UniProtKB-SubCell"/>
</dbReference>
<evidence type="ECO:0000256" key="3">
    <source>
        <dbReference type="ARBA" id="ARBA00022692"/>
    </source>
</evidence>
<keyword evidence="4" id="KW-1133">Transmembrane helix</keyword>
<dbReference type="OrthoDB" id="9429207at2"/>
<dbReference type="Proteomes" id="UP000235584">
    <property type="component" value="Chromosome"/>
</dbReference>
<dbReference type="RefSeq" id="WP_102242011.1">
    <property type="nucleotide sequence ID" value="NZ_CP025704.1"/>
</dbReference>
<dbReference type="AlphaFoldDB" id="A0A2K9NMH5"/>
<keyword evidence="3" id="KW-0812">Transmembrane</keyword>
<evidence type="ECO:0000313" key="6">
    <source>
        <dbReference type="EMBL" id="AUN96716.1"/>
    </source>
</evidence>
<dbReference type="PANTHER" id="PTHR39087:SF2">
    <property type="entry name" value="UPF0104 MEMBRANE PROTEIN MJ1595"/>
    <property type="match status" value="1"/>
</dbReference>
<dbReference type="Pfam" id="PF03706">
    <property type="entry name" value="LPG_synthase_TM"/>
    <property type="match status" value="1"/>
</dbReference>
<evidence type="ECO:0000256" key="1">
    <source>
        <dbReference type="ARBA" id="ARBA00004651"/>
    </source>
</evidence>
<evidence type="ECO:0000256" key="5">
    <source>
        <dbReference type="ARBA" id="ARBA00023136"/>
    </source>
</evidence>
<name>A0A2K9NMH5_BACTC</name>
<keyword evidence="7" id="KW-1185">Reference proteome</keyword>
<evidence type="ECO:0000256" key="2">
    <source>
        <dbReference type="ARBA" id="ARBA00022475"/>
    </source>
</evidence>
<dbReference type="KEGG" id="bsto:C0V70_01040"/>
<comment type="subcellular location">
    <subcellularLocation>
        <location evidence="1">Cell membrane</location>
        <topology evidence="1">Multi-pass membrane protein</topology>
    </subcellularLocation>
</comment>
<accession>A0A2K9NMH5</accession>
<organism evidence="6 7">
    <name type="scientific">Bacteriovorax stolpii</name>
    <name type="common">Bdellovibrio stolpii</name>
    <dbReference type="NCBI Taxonomy" id="960"/>
    <lineage>
        <taxon>Bacteria</taxon>
        <taxon>Pseudomonadati</taxon>
        <taxon>Bdellovibrionota</taxon>
        <taxon>Bacteriovoracia</taxon>
        <taxon>Bacteriovoracales</taxon>
        <taxon>Bacteriovoracaceae</taxon>
        <taxon>Bacteriovorax</taxon>
    </lineage>
</organism>
<evidence type="ECO:0000256" key="4">
    <source>
        <dbReference type="ARBA" id="ARBA00022989"/>
    </source>
</evidence>
<proteinExistence type="predicted"/>